<evidence type="ECO:0000313" key="9">
    <source>
        <dbReference type="EMBL" id="TCO62161.1"/>
    </source>
</evidence>
<dbReference type="InterPro" id="IPR020846">
    <property type="entry name" value="MFS_dom"/>
</dbReference>
<evidence type="ECO:0000256" key="4">
    <source>
        <dbReference type="ARBA" id="ARBA00022692"/>
    </source>
</evidence>
<dbReference type="Pfam" id="PF05977">
    <property type="entry name" value="MFS_3"/>
    <property type="match status" value="1"/>
</dbReference>
<proteinExistence type="predicted"/>
<dbReference type="SUPFAM" id="SSF103473">
    <property type="entry name" value="MFS general substrate transporter"/>
    <property type="match status" value="1"/>
</dbReference>
<organism evidence="9 10">
    <name type="scientific">Actinocrispum wychmicini</name>
    <dbReference type="NCBI Taxonomy" id="1213861"/>
    <lineage>
        <taxon>Bacteria</taxon>
        <taxon>Bacillati</taxon>
        <taxon>Actinomycetota</taxon>
        <taxon>Actinomycetes</taxon>
        <taxon>Pseudonocardiales</taxon>
        <taxon>Pseudonocardiaceae</taxon>
        <taxon>Actinocrispum</taxon>
    </lineage>
</organism>
<feature type="transmembrane region" description="Helical" evidence="7">
    <location>
        <begin position="385"/>
        <end position="407"/>
    </location>
</feature>
<dbReference type="InterPro" id="IPR010290">
    <property type="entry name" value="TM_effector"/>
</dbReference>
<name>A0A4R2JPQ3_9PSEU</name>
<comment type="caution">
    <text evidence="9">The sequence shown here is derived from an EMBL/GenBank/DDBJ whole genome shotgun (WGS) entry which is preliminary data.</text>
</comment>
<evidence type="ECO:0000256" key="6">
    <source>
        <dbReference type="ARBA" id="ARBA00023136"/>
    </source>
</evidence>
<feature type="transmembrane region" description="Helical" evidence="7">
    <location>
        <begin position="177"/>
        <end position="196"/>
    </location>
</feature>
<dbReference type="PROSITE" id="PS50850">
    <property type="entry name" value="MFS"/>
    <property type="match status" value="1"/>
</dbReference>
<evidence type="ECO:0000313" key="10">
    <source>
        <dbReference type="Proteomes" id="UP000295680"/>
    </source>
</evidence>
<keyword evidence="2" id="KW-0813">Transport</keyword>
<keyword evidence="5 7" id="KW-1133">Transmembrane helix</keyword>
<evidence type="ECO:0000256" key="1">
    <source>
        <dbReference type="ARBA" id="ARBA00004651"/>
    </source>
</evidence>
<feature type="transmembrane region" description="Helical" evidence="7">
    <location>
        <begin position="267"/>
        <end position="284"/>
    </location>
</feature>
<dbReference type="GO" id="GO:0022857">
    <property type="term" value="F:transmembrane transporter activity"/>
    <property type="evidence" value="ECO:0007669"/>
    <property type="project" value="InterPro"/>
</dbReference>
<feature type="transmembrane region" description="Helical" evidence="7">
    <location>
        <begin position="59"/>
        <end position="76"/>
    </location>
</feature>
<dbReference type="PANTHER" id="PTHR23513">
    <property type="entry name" value="INTEGRAL MEMBRANE EFFLUX PROTEIN-RELATED"/>
    <property type="match status" value="1"/>
</dbReference>
<evidence type="ECO:0000256" key="2">
    <source>
        <dbReference type="ARBA" id="ARBA00022448"/>
    </source>
</evidence>
<keyword evidence="3" id="KW-1003">Cell membrane</keyword>
<dbReference type="Gene3D" id="1.20.1250.20">
    <property type="entry name" value="MFS general substrate transporter like domains"/>
    <property type="match status" value="1"/>
</dbReference>
<keyword evidence="6 7" id="KW-0472">Membrane</keyword>
<protein>
    <submittedName>
        <fullName evidence="9">MFS-type transporter involved in bile tolerance (Atg22 family)</fullName>
    </submittedName>
</protein>
<sequence length="427" mass="44893">MTTSGQADGDTSAVEKRNVNRMWVAAAAANVSDGLATTAMPLLVVSVSREPLALSTLNALWFLPWLLLGVVVGALMDRWDRRLAMVRAAAVRAVLVGLLAVAIAFGHGSLALLYPIVFVFGSAEIVYDIANRVLLPSLIPPGRLEVVNSWLVSTENVGQSFVGPLLAGVLFAVTESLPFAVIAVLLLVAAVAPWTIRGDFRPRPAEGAARPSIRREIAEGMRWLFAHRLLRHIAVMVGVLGFLGAGVLALLVLYARENLGLSSRMTGVFLAAGAVGGVLGSLVAPKVRQALGTGLALTLAVIVMGVATMGFAGTDQPVIAMVLFGVTGIGSLVWNIITLALRQALIPDEILGRVFTSYRLLAYGSVPLGATAAGLVATWTSLDTVFLLAGVLQLVLIAGYFRLLMVAGREYEATLRTDEAENASPPG</sequence>
<evidence type="ECO:0000259" key="8">
    <source>
        <dbReference type="PROSITE" id="PS50850"/>
    </source>
</evidence>
<feature type="transmembrane region" description="Helical" evidence="7">
    <location>
        <begin position="291"/>
        <end position="312"/>
    </location>
</feature>
<feature type="transmembrane region" description="Helical" evidence="7">
    <location>
        <begin position="360"/>
        <end position="379"/>
    </location>
</feature>
<dbReference type="PANTHER" id="PTHR23513:SF6">
    <property type="entry name" value="MAJOR FACILITATOR SUPERFAMILY ASSOCIATED DOMAIN-CONTAINING PROTEIN"/>
    <property type="match status" value="1"/>
</dbReference>
<feature type="domain" description="Major facilitator superfamily (MFS) profile" evidence="8">
    <location>
        <begin position="230"/>
        <end position="427"/>
    </location>
</feature>
<reference evidence="9 10" key="1">
    <citation type="submission" date="2019-03" db="EMBL/GenBank/DDBJ databases">
        <title>Genomic Encyclopedia of Type Strains, Phase IV (KMG-IV): sequencing the most valuable type-strain genomes for metagenomic binning, comparative biology and taxonomic classification.</title>
        <authorList>
            <person name="Goeker M."/>
        </authorList>
    </citation>
    <scope>NUCLEOTIDE SEQUENCE [LARGE SCALE GENOMIC DNA]</scope>
    <source>
        <strain evidence="9 10">DSM 45934</strain>
    </source>
</reference>
<keyword evidence="4 7" id="KW-0812">Transmembrane</keyword>
<dbReference type="OrthoDB" id="145388at2"/>
<feature type="transmembrane region" description="Helical" evidence="7">
    <location>
        <begin position="318"/>
        <end position="340"/>
    </location>
</feature>
<accession>A0A4R2JPQ3</accession>
<dbReference type="InterPro" id="IPR036259">
    <property type="entry name" value="MFS_trans_sf"/>
</dbReference>
<dbReference type="AlphaFoldDB" id="A0A4R2JPQ3"/>
<dbReference type="RefSeq" id="WP_132113727.1">
    <property type="nucleotide sequence ID" value="NZ_SLWS01000002.1"/>
</dbReference>
<keyword evidence="10" id="KW-1185">Reference proteome</keyword>
<dbReference type="EMBL" id="SLWS01000002">
    <property type="protein sequence ID" value="TCO62161.1"/>
    <property type="molecule type" value="Genomic_DNA"/>
</dbReference>
<evidence type="ECO:0000256" key="7">
    <source>
        <dbReference type="SAM" id="Phobius"/>
    </source>
</evidence>
<evidence type="ECO:0000256" key="3">
    <source>
        <dbReference type="ARBA" id="ARBA00022475"/>
    </source>
</evidence>
<dbReference type="CDD" id="cd06173">
    <property type="entry name" value="MFS_MefA_like"/>
    <property type="match status" value="1"/>
</dbReference>
<feature type="transmembrane region" description="Helical" evidence="7">
    <location>
        <begin position="23"/>
        <end position="47"/>
    </location>
</feature>
<comment type="subcellular location">
    <subcellularLocation>
        <location evidence="1">Cell membrane</location>
        <topology evidence="1">Multi-pass membrane protein</topology>
    </subcellularLocation>
</comment>
<evidence type="ECO:0000256" key="5">
    <source>
        <dbReference type="ARBA" id="ARBA00022989"/>
    </source>
</evidence>
<dbReference type="GO" id="GO:0005886">
    <property type="term" value="C:plasma membrane"/>
    <property type="evidence" value="ECO:0007669"/>
    <property type="project" value="UniProtKB-SubCell"/>
</dbReference>
<gene>
    <name evidence="9" type="ORF">EV192_102298</name>
</gene>
<feature type="transmembrane region" description="Helical" evidence="7">
    <location>
        <begin position="229"/>
        <end position="255"/>
    </location>
</feature>
<dbReference type="Proteomes" id="UP000295680">
    <property type="component" value="Unassembled WGS sequence"/>
</dbReference>